<protein>
    <recommendedName>
        <fullName evidence="15">Peptide hydrolase</fullName>
        <ecNumber evidence="15">3.4.-.-</ecNumber>
    </recommendedName>
</protein>
<feature type="transmembrane region" description="Helical" evidence="17">
    <location>
        <begin position="687"/>
        <end position="711"/>
    </location>
</feature>
<feature type="transmembrane region" description="Helical" evidence="17">
    <location>
        <begin position="371"/>
        <end position="389"/>
    </location>
</feature>
<accession>A0A6A4I133</accession>
<feature type="domain" description="Vacuolar membrane protease transmembrane" evidence="20">
    <location>
        <begin position="610"/>
        <end position="710"/>
    </location>
</feature>
<dbReference type="EMBL" id="ML769434">
    <property type="protein sequence ID" value="KAE9402495.1"/>
    <property type="molecule type" value="Genomic_DNA"/>
</dbReference>
<evidence type="ECO:0000256" key="9">
    <source>
        <dbReference type="ARBA" id="ARBA00022801"/>
    </source>
</evidence>
<keyword evidence="11 17" id="KW-1133">Transmembrane helix</keyword>
<evidence type="ECO:0000256" key="5">
    <source>
        <dbReference type="ARBA" id="ARBA00022554"/>
    </source>
</evidence>
<dbReference type="EC" id="3.4.-.-" evidence="15"/>
<organism evidence="21 22">
    <name type="scientific">Gymnopus androsaceus JB14</name>
    <dbReference type="NCBI Taxonomy" id="1447944"/>
    <lineage>
        <taxon>Eukaryota</taxon>
        <taxon>Fungi</taxon>
        <taxon>Dikarya</taxon>
        <taxon>Basidiomycota</taxon>
        <taxon>Agaricomycotina</taxon>
        <taxon>Agaricomycetes</taxon>
        <taxon>Agaricomycetidae</taxon>
        <taxon>Agaricales</taxon>
        <taxon>Marasmiineae</taxon>
        <taxon>Omphalotaceae</taxon>
        <taxon>Gymnopus</taxon>
    </lineage>
</organism>
<comment type="similarity">
    <text evidence="4 15">Belongs to the peptidase M28 family.</text>
</comment>
<dbReference type="GO" id="GO:0006508">
    <property type="term" value="P:proteolysis"/>
    <property type="evidence" value="ECO:0007669"/>
    <property type="project" value="UniProtKB-KW"/>
</dbReference>
<feature type="compositionally biased region" description="Polar residues" evidence="16">
    <location>
        <begin position="421"/>
        <end position="434"/>
    </location>
</feature>
<keyword evidence="9 15" id="KW-0378">Hydrolase</keyword>
<evidence type="ECO:0000256" key="13">
    <source>
        <dbReference type="ARBA" id="ARBA00023136"/>
    </source>
</evidence>
<feature type="domain" description="Vacuolar membrane protease C-terminal" evidence="19">
    <location>
        <begin position="762"/>
        <end position="1041"/>
    </location>
</feature>
<evidence type="ECO:0000256" key="3">
    <source>
        <dbReference type="ARBA" id="ARBA00004128"/>
    </source>
</evidence>
<keyword evidence="7 17" id="KW-0812">Transmembrane</keyword>
<dbReference type="Proteomes" id="UP000799118">
    <property type="component" value="Unassembled WGS sequence"/>
</dbReference>
<evidence type="ECO:0000313" key="22">
    <source>
        <dbReference type="Proteomes" id="UP000799118"/>
    </source>
</evidence>
<dbReference type="Pfam" id="PF22250">
    <property type="entry name" value="PFF1_C"/>
    <property type="match status" value="1"/>
</dbReference>
<gene>
    <name evidence="21" type="ORF">BT96DRAFT_918182</name>
</gene>
<evidence type="ECO:0000256" key="16">
    <source>
        <dbReference type="SAM" id="MobiDB-lite"/>
    </source>
</evidence>
<feature type="transmembrane region" description="Helical" evidence="17">
    <location>
        <begin position="461"/>
        <end position="480"/>
    </location>
</feature>
<dbReference type="GO" id="GO:0005774">
    <property type="term" value="C:vacuolar membrane"/>
    <property type="evidence" value="ECO:0007669"/>
    <property type="project" value="UniProtKB-SubCell"/>
</dbReference>
<keyword evidence="6 15" id="KW-0645">Protease</keyword>
<keyword evidence="8 15" id="KW-0479">Metal-binding</keyword>
<name>A0A6A4I133_9AGAR</name>
<feature type="domain" description="Peptidase M28" evidence="18">
    <location>
        <begin position="117"/>
        <end position="312"/>
    </location>
</feature>
<evidence type="ECO:0000256" key="6">
    <source>
        <dbReference type="ARBA" id="ARBA00022670"/>
    </source>
</evidence>
<feature type="transmembrane region" description="Helical" evidence="17">
    <location>
        <begin position="16"/>
        <end position="35"/>
    </location>
</feature>
<evidence type="ECO:0000256" key="17">
    <source>
        <dbReference type="SAM" id="Phobius"/>
    </source>
</evidence>
<evidence type="ECO:0000256" key="8">
    <source>
        <dbReference type="ARBA" id="ARBA00022723"/>
    </source>
</evidence>
<comment type="cofactor">
    <cofactor evidence="1">
        <name>Zn(2+)</name>
        <dbReference type="ChEBI" id="CHEBI:29105"/>
    </cofactor>
</comment>
<evidence type="ECO:0000256" key="15">
    <source>
        <dbReference type="RuleBase" id="RU361240"/>
    </source>
</evidence>
<evidence type="ECO:0000313" key="21">
    <source>
        <dbReference type="EMBL" id="KAE9402495.1"/>
    </source>
</evidence>
<evidence type="ECO:0000256" key="12">
    <source>
        <dbReference type="ARBA" id="ARBA00023049"/>
    </source>
</evidence>
<dbReference type="GO" id="GO:0046872">
    <property type="term" value="F:metal ion binding"/>
    <property type="evidence" value="ECO:0007669"/>
    <property type="project" value="UniProtKB-KW"/>
</dbReference>
<dbReference type="SUPFAM" id="SSF53187">
    <property type="entry name" value="Zn-dependent exopeptidases"/>
    <property type="match status" value="1"/>
</dbReference>
<dbReference type="InterPro" id="IPR053975">
    <property type="entry name" value="PFF1_C"/>
</dbReference>
<evidence type="ECO:0000259" key="20">
    <source>
        <dbReference type="Pfam" id="PF22251"/>
    </source>
</evidence>
<evidence type="ECO:0000256" key="4">
    <source>
        <dbReference type="ARBA" id="ARBA00010918"/>
    </source>
</evidence>
<feature type="transmembrane region" description="Helical" evidence="17">
    <location>
        <begin position="649"/>
        <end position="675"/>
    </location>
</feature>
<dbReference type="Pfam" id="PF04389">
    <property type="entry name" value="Peptidase_M28"/>
    <property type="match status" value="1"/>
</dbReference>
<reference evidence="21" key="1">
    <citation type="journal article" date="2019" name="Environ. Microbiol.">
        <title>Fungal ecological strategies reflected in gene transcription - a case study of two litter decomposers.</title>
        <authorList>
            <person name="Barbi F."/>
            <person name="Kohler A."/>
            <person name="Barry K."/>
            <person name="Baskaran P."/>
            <person name="Daum C."/>
            <person name="Fauchery L."/>
            <person name="Ihrmark K."/>
            <person name="Kuo A."/>
            <person name="LaButti K."/>
            <person name="Lipzen A."/>
            <person name="Morin E."/>
            <person name="Grigoriev I.V."/>
            <person name="Henrissat B."/>
            <person name="Lindahl B."/>
            <person name="Martin F."/>
        </authorList>
    </citation>
    <scope>NUCLEOTIDE SEQUENCE</scope>
    <source>
        <strain evidence="21">JB14</strain>
    </source>
</reference>
<dbReference type="CDD" id="cd03875">
    <property type="entry name" value="M28_Fxna_like"/>
    <property type="match status" value="1"/>
</dbReference>
<keyword evidence="22" id="KW-1185">Reference proteome</keyword>
<evidence type="ECO:0000256" key="11">
    <source>
        <dbReference type="ARBA" id="ARBA00022989"/>
    </source>
</evidence>
<feature type="transmembrane region" description="Helical" evidence="17">
    <location>
        <begin position="718"/>
        <end position="738"/>
    </location>
</feature>
<evidence type="ECO:0000256" key="2">
    <source>
        <dbReference type="ARBA" id="ARBA00003273"/>
    </source>
</evidence>
<sequence>MTFISNLRFAFDRTTGFHALPVTALLVLVYIAVAISTSRYGGLNVTEAYKDLHVIAARPHPYASHANDVVRDYLLQRVRDIQSHSGNLVIDDDVISNGTWATERYGSAYGTYFEGNNILVKVHGTDTSSPPLPAVLFSAHFDCVATASGAVDDGIGITTLLQLIKYFTAHPPLRTVLFNINNGEEDYLNGAHALLEHPWVKDTSNPEFINLATFINVEGASSGGRPLLFRATDIGALKIWKNVETPHANIISAEAFDLGLVRSGTDYTVYTNAFAVPTPLDPTKFGPMRGLDFSFYRGRSKYHTKFDSVPYTEGGDKAIWAMLEPTWAAGVALANDDNASSSEERAVYFELFNTALVLFPLTYLLTFNITLLVAGPITLILLSMSESALARSRAAKKQQATFSPSVVRPTEVETEESSVSQELSPSGSVVNGSAAQHGVQEAESECSWTMPSGVFWKHGRFWVAQALTIGAQVVLITGFVNLNAFVVYGNPAVPILSSFTLVILVLSLVLSPPHLGSKGVVLSQTPTTINVPSWTSFRTLLTHNYAFSWLLLLASTVGITQFGFGGTSYMVSIWNGLVWLATAICGVAGCFGVAETAELEVVQDEGEEVHPTDDETEANERTPLVGRKRPRLANKSKAGVDPVDNPQPYALWIIVLLILVPFPLIIVSHIALFLIPSMNQTLADGSSAIAAYAAISLVSFVAALPAIPFIGARRVHRYLLWLMALVWVVSTGLAWIPWSGAWTESTQGFRGGLFPFSEDAPLKVFFEQKVEISRSNEKIVTAITGAAPFLQDMILPLIPSYLDSLAHGREVDCSTSSVDPKKVGLMRCSWETYNSGVPSLDDLSMIPIASNAPVRSAERNRSALDWISTTNSWFQASAKSMSFDGTMADGARFFVTGNNSRACRVYFDEPVAKFRVRTVDSTPELLVGDDGFTEWETQRGFKSDSYDMLRQWSNSSLSSSTVGAQTVIPTDANAKHTHSGRVACEWVEYESGMVGMSLSTSPIPSPSGRRTSGGQIPAFEEMLAYLPKWAMVSKLADGLVEAEEKFVL</sequence>
<evidence type="ECO:0000256" key="10">
    <source>
        <dbReference type="ARBA" id="ARBA00022833"/>
    </source>
</evidence>
<evidence type="ECO:0000259" key="19">
    <source>
        <dbReference type="Pfam" id="PF22250"/>
    </source>
</evidence>
<dbReference type="InterPro" id="IPR053976">
    <property type="entry name" value="PFF1_TM"/>
</dbReference>
<keyword evidence="10 15" id="KW-0862">Zinc</keyword>
<feature type="transmembrane region" description="Helical" evidence="17">
    <location>
        <begin position="576"/>
        <end position="594"/>
    </location>
</feature>
<proteinExistence type="inferred from homology"/>
<feature type="region of interest" description="Disordered" evidence="16">
    <location>
        <begin position="405"/>
        <end position="434"/>
    </location>
</feature>
<dbReference type="Gene3D" id="3.40.630.10">
    <property type="entry name" value="Zn peptidases"/>
    <property type="match status" value="1"/>
</dbReference>
<comment type="function">
    <text evidence="2">May be involved in vacuolar sorting and osmoregulation.</text>
</comment>
<evidence type="ECO:0000256" key="1">
    <source>
        <dbReference type="ARBA" id="ARBA00001947"/>
    </source>
</evidence>
<dbReference type="Pfam" id="PF22251">
    <property type="entry name" value="PFF1_TM"/>
    <property type="match status" value="1"/>
</dbReference>
<feature type="region of interest" description="Disordered" evidence="16">
    <location>
        <begin position="605"/>
        <end position="626"/>
    </location>
</feature>
<evidence type="ECO:0000256" key="14">
    <source>
        <dbReference type="ARBA" id="ARBA00023180"/>
    </source>
</evidence>
<dbReference type="PANTHER" id="PTHR12147:SF58">
    <property type="entry name" value="VACUOLAR MEMBRANE PROTEASE"/>
    <property type="match status" value="1"/>
</dbReference>
<keyword evidence="13 17" id="KW-0472">Membrane</keyword>
<dbReference type="OrthoDB" id="76293at2759"/>
<feature type="transmembrane region" description="Helical" evidence="17">
    <location>
        <begin position="545"/>
        <end position="564"/>
    </location>
</feature>
<comment type="subcellular location">
    <subcellularLocation>
        <location evidence="3">Vacuole membrane</location>
        <topology evidence="3">Multi-pass membrane protein</topology>
    </subcellularLocation>
</comment>
<evidence type="ECO:0000256" key="7">
    <source>
        <dbReference type="ARBA" id="ARBA00022692"/>
    </source>
</evidence>
<dbReference type="AlphaFoldDB" id="A0A6A4I133"/>
<keyword evidence="5" id="KW-0926">Vacuole</keyword>
<dbReference type="InterPro" id="IPR007484">
    <property type="entry name" value="Peptidase_M28"/>
</dbReference>
<keyword evidence="12" id="KW-0482">Metalloprotease</keyword>
<dbReference type="PANTHER" id="PTHR12147">
    <property type="entry name" value="METALLOPEPTIDASE M28 FAMILY MEMBER"/>
    <property type="match status" value="1"/>
</dbReference>
<dbReference type="InterPro" id="IPR048024">
    <property type="entry name" value="Fxna-like_M28_dom"/>
</dbReference>
<feature type="transmembrane region" description="Helical" evidence="17">
    <location>
        <begin position="492"/>
        <end position="510"/>
    </location>
</feature>
<evidence type="ECO:0000259" key="18">
    <source>
        <dbReference type="Pfam" id="PF04389"/>
    </source>
</evidence>
<dbReference type="InterPro" id="IPR045175">
    <property type="entry name" value="M28_fam"/>
</dbReference>
<dbReference type="GO" id="GO:0008235">
    <property type="term" value="F:metalloexopeptidase activity"/>
    <property type="evidence" value="ECO:0007669"/>
    <property type="project" value="InterPro"/>
</dbReference>
<keyword evidence="14" id="KW-0325">Glycoprotein</keyword>